<keyword evidence="2" id="KW-0805">Transcription regulation</keyword>
<dbReference type="AlphaFoldDB" id="A0A8J3QA09"/>
<dbReference type="Proteomes" id="UP000612899">
    <property type="component" value="Unassembled WGS sequence"/>
</dbReference>
<keyword evidence="4" id="KW-0804">Transcription</keyword>
<protein>
    <submittedName>
        <fullName evidence="8">DNA-binding response regulator</fullName>
    </submittedName>
</protein>
<dbReference type="Pfam" id="PF00196">
    <property type="entry name" value="GerE"/>
    <property type="match status" value="1"/>
</dbReference>
<dbReference type="SMART" id="SM00448">
    <property type="entry name" value="REC"/>
    <property type="match status" value="1"/>
</dbReference>
<feature type="domain" description="HTH luxR-type" evidence="6">
    <location>
        <begin position="147"/>
        <end position="218"/>
    </location>
</feature>
<evidence type="ECO:0000256" key="4">
    <source>
        <dbReference type="ARBA" id="ARBA00023163"/>
    </source>
</evidence>
<evidence type="ECO:0000259" key="7">
    <source>
        <dbReference type="PROSITE" id="PS50110"/>
    </source>
</evidence>
<evidence type="ECO:0000313" key="9">
    <source>
        <dbReference type="Proteomes" id="UP000612899"/>
    </source>
</evidence>
<dbReference type="GO" id="GO:0000160">
    <property type="term" value="P:phosphorelay signal transduction system"/>
    <property type="evidence" value="ECO:0007669"/>
    <property type="project" value="InterPro"/>
</dbReference>
<evidence type="ECO:0000256" key="2">
    <source>
        <dbReference type="ARBA" id="ARBA00023015"/>
    </source>
</evidence>
<feature type="domain" description="Response regulatory" evidence="7">
    <location>
        <begin position="6"/>
        <end position="127"/>
    </location>
</feature>
<feature type="modified residue" description="4-aspartylphosphate" evidence="5">
    <location>
        <position position="56"/>
    </location>
</feature>
<dbReference type="CDD" id="cd06170">
    <property type="entry name" value="LuxR_C_like"/>
    <property type="match status" value="1"/>
</dbReference>
<dbReference type="InterPro" id="IPR000792">
    <property type="entry name" value="Tscrpt_reg_LuxR_C"/>
</dbReference>
<dbReference type="InterPro" id="IPR058245">
    <property type="entry name" value="NreC/VraR/RcsB-like_REC"/>
</dbReference>
<evidence type="ECO:0000256" key="1">
    <source>
        <dbReference type="ARBA" id="ARBA00022553"/>
    </source>
</evidence>
<keyword evidence="3 8" id="KW-0238">DNA-binding</keyword>
<dbReference type="PANTHER" id="PTHR43214">
    <property type="entry name" value="TWO-COMPONENT RESPONSE REGULATOR"/>
    <property type="match status" value="1"/>
</dbReference>
<organism evidence="8 9">
    <name type="scientific">Rhizocola hellebori</name>
    <dbReference type="NCBI Taxonomy" id="1392758"/>
    <lineage>
        <taxon>Bacteria</taxon>
        <taxon>Bacillati</taxon>
        <taxon>Actinomycetota</taxon>
        <taxon>Actinomycetes</taxon>
        <taxon>Micromonosporales</taxon>
        <taxon>Micromonosporaceae</taxon>
        <taxon>Rhizocola</taxon>
    </lineage>
</organism>
<dbReference type="SMART" id="SM00421">
    <property type="entry name" value="HTH_LUXR"/>
    <property type="match status" value="1"/>
</dbReference>
<dbReference type="SUPFAM" id="SSF52172">
    <property type="entry name" value="CheY-like"/>
    <property type="match status" value="1"/>
</dbReference>
<dbReference type="CDD" id="cd17535">
    <property type="entry name" value="REC_NarL-like"/>
    <property type="match status" value="1"/>
</dbReference>
<sequence length="221" mass="24148">MPPLTRVVLAEDEVLLREGLVGLLARFGFEVVAAVGSAPELLEAVDLHEPDLVVTDIRMPPHRRDDGLRAAVAVRTERPHVAVVVLSQYLQAEYAAALLDSGDGRRVGYLLKDRVADIAEFVKTLREVVEGGTAIDPDVIRHLLRRPRDPLASLSPREREVLVLLAEGHSNAAMAAQLHITEAAIGKHVGNILTKLDLAPSQDTNRRVLAVLTYLRNGPLR</sequence>
<dbReference type="RefSeq" id="WP_203910712.1">
    <property type="nucleotide sequence ID" value="NZ_BONY01000031.1"/>
</dbReference>
<keyword evidence="1 5" id="KW-0597">Phosphoprotein</keyword>
<dbReference type="PRINTS" id="PR00038">
    <property type="entry name" value="HTHLUXR"/>
</dbReference>
<comment type="caution">
    <text evidence="8">The sequence shown here is derived from an EMBL/GenBank/DDBJ whole genome shotgun (WGS) entry which is preliminary data.</text>
</comment>
<evidence type="ECO:0000259" key="6">
    <source>
        <dbReference type="PROSITE" id="PS50043"/>
    </source>
</evidence>
<dbReference type="InterPro" id="IPR039420">
    <property type="entry name" value="WalR-like"/>
</dbReference>
<evidence type="ECO:0000256" key="5">
    <source>
        <dbReference type="PROSITE-ProRule" id="PRU00169"/>
    </source>
</evidence>
<proteinExistence type="predicted"/>
<dbReference type="GO" id="GO:0006355">
    <property type="term" value="P:regulation of DNA-templated transcription"/>
    <property type="evidence" value="ECO:0007669"/>
    <property type="project" value="InterPro"/>
</dbReference>
<dbReference type="Gene3D" id="3.40.50.2300">
    <property type="match status" value="1"/>
</dbReference>
<reference evidence="8" key="1">
    <citation type="submission" date="2021-01" db="EMBL/GenBank/DDBJ databases">
        <title>Whole genome shotgun sequence of Rhizocola hellebori NBRC 109834.</title>
        <authorList>
            <person name="Komaki H."/>
            <person name="Tamura T."/>
        </authorList>
    </citation>
    <scope>NUCLEOTIDE SEQUENCE</scope>
    <source>
        <strain evidence="8">NBRC 109834</strain>
    </source>
</reference>
<gene>
    <name evidence="8" type="ORF">Rhe02_49700</name>
</gene>
<dbReference type="PROSITE" id="PS50043">
    <property type="entry name" value="HTH_LUXR_2"/>
    <property type="match status" value="1"/>
</dbReference>
<accession>A0A8J3QA09</accession>
<dbReference type="GO" id="GO:0003677">
    <property type="term" value="F:DNA binding"/>
    <property type="evidence" value="ECO:0007669"/>
    <property type="project" value="UniProtKB-KW"/>
</dbReference>
<dbReference type="PANTHER" id="PTHR43214:SF24">
    <property type="entry name" value="TRANSCRIPTIONAL REGULATORY PROTEIN NARL-RELATED"/>
    <property type="match status" value="1"/>
</dbReference>
<dbReference type="EMBL" id="BONY01000031">
    <property type="protein sequence ID" value="GIH06903.1"/>
    <property type="molecule type" value="Genomic_DNA"/>
</dbReference>
<dbReference type="Pfam" id="PF00072">
    <property type="entry name" value="Response_reg"/>
    <property type="match status" value="1"/>
</dbReference>
<keyword evidence="9" id="KW-1185">Reference proteome</keyword>
<dbReference type="PROSITE" id="PS50110">
    <property type="entry name" value="RESPONSE_REGULATORY"/>
    <property type="match status" value="1"/>
</dbReference>
<name>A0A8J3QA09_9ACTN</name>
<evidence type="ECO:0000313" key="8">
    <source>
        <dbReference type="EMBL" id="GIH06903.1"/>
    </source>
</evidence>
<dbReference type="InterPro" id="IPR011006">
    <property type="entry name" value="CheY-like_superfamily"/>
</dbReference>
<evidence type="ECO:0000256" key="3">
    <source>
        <dbReference type="ARBA" id="ARBA00023125"/>
    </source>
</evidence>
<dbReference type="InterPro" id="IPR001789">
    <property type="entry name" value="Sig_transdc_resp-reg_receiver"/>
</dbReference>